<dbReference type="RefSeq" id="WP_322411359.1">
    <property type="nucleotide sequence ID" value="NZ_CP139779.1"/>
</dbReference>
<dbReference type="PRINTS" id="PR00111">
    <property type="entry name" value="ABHYDROLASE"/>
</dbReference>
<dbReference type="InterPro" id="IPR029058">
    <property type="entry name" value="AB_hydrolase_fold"/>
</dbReference>
<dbReference type="InterPro" id="IPR020802">
    <property type="entry name" value="TesA-like"/>
</dbReference>
<dbReference type="PANTHER" id="PTHR43798">
    <property type="entry name" value="MONOACYLGLYCEROL LIPASE"/>
    <property type="match status" value="1"/>
</dbReference>
<feature type="domain" description="Thioesterase TesA-like" evidence="2">
    <location>
        <begin position="37"/>
        <end position="250"/>
    </location>
</feature>
<evidence type="ECO:0000313" key="4">
    <source>
        <dbReference type="Proteomes" id="UP001324533"/>
    </source>
</evidence>
<dbReference type="Gene3D" id="3.40.50.1820">
    <property type="entry name" value="alpha/beta hydrolase"/>
    <property type="match status" value="1"/>
</dbReference>
<organism evidence="3 4">
    <name type="scientific">Microbacterium invictum</name>
    <dbReference type="NCBI Taxonomy" id="515415"/>
    <lineage>
        <taxon>Bacteria</taxon>
        <taxon>Bacillati</taxon>
        <taxon>Actinomycetota</taxon>
        <taxon>Actinomycetes</taxon>
        <taxon>Micrococcales</taxon>
        <taxon>Microbacteriaceae</taxon>
        <taxon>Microbacterium</taxon>
    </lineage>
</organism>
<name>A0ABZ0VCX9_9MICO</name>
<dbReference type="PANTHER" id="PTHR43798:SF31">
    <property type="entry name" value="AB HYDROLASE SUPERFAMILY PROTEIN YCLE"/>
    <property type="match status" value="1"/>
</dbReference>
<dbReference type="Pfam" id="PF12697">
    <property type="entry name" value="Abhydrolase_6"/>
    <property type="match status" value="1"/>
</dbReference>
<keyword evidence="1 3" id="KW-0378">Hydrolase</keyword>
<dbReference type="GO" id="GO:0016787">
    <property type="term" value="F:hydrolase activity"/>
    <property type="evidence" value="ECO:0007669"/>
    <property type="project" value="UniProtKB-KW"/>
</dbReference>
<dbReference type="SUPFAM" id="SSF53474">
    <property type="entry name" value="alpha/beta-Hydrolases"/>
    <property type="match status" value="1"/>
</dbReference>
<dbReference type="SMART" id="SM00824">
    <property type="entry name" value="PKS_TE"/>
    <property type="match status" value="1"/>
</dbReference>
<keyword evidence="4" id="KW-1185">Reference proteome</keyword>
<dbReference type="InterPro" id="IPR000073">
    <property type="entry name" value="AB_hydrolase_1"/>
</dbReference>
<evidence type="ECO:0000259" key="2">
    <source>
        <dbReference type="SMART" id="SM00824"/>
    </source>
</evidence>
<sequence length="253" mass="27470">MSDAPSFAIERFTHAGATLVAQESGGGRDLFVLIYGIGMGRSAFAELADLLDDIGRVVAVDLPGYGDTPEPGRVLSMEENADVVAAYLADLTAGEEDARTVVLGHSMGAQVALEVAARHPQLVDALVLVGPTVEPGARSTLRQLWRLIRDIIPESPRVIAVGAREYLRAGPRLLDKVRAVMSHRPEETAQRVSAPALVIRGERDILVPVEWARQLTDALPDARLREVAEFGHETMIRNARPTAMVIREFLADR</sequence>
<dbReference type="EMBL" id="CP139779">
    <property type="protein sequence ID" value="WQB71241.1"/>
    <property type="molecule type" value="Genomic_DNA"/>
</dbReference>
<accession>A0ABZ0VCX9</accession>
<reference evidence="3 4" key="1">
    <citation type="submission" date="2023-06" db="EMBL/GenBank/DDBJ databases">
        <title>Rock-solubilizing bacteria, Microbacterium invictum, promotes re-establishment of vegetation in rocky wasteland by accelerating rock bio-weathering and reshaping soil bacterial community.</title>
        <authorList>
            <person name="Liu C."/>
        </authorList>
    </citation>
    <scope>NUCLEOTIDE SEQUENCE [LARGE SCALE GENOMIC DNA]</scope>
    <source>
        <strain evidence="3 4">X-18</strain>
    </source>
</reference>
<evidence type="ECO:0000256" key="1">
    <source>
        <dbReference type="ARBA" id="ARBA00022801"/>
    </source>
</evidence>
<dbReference type="InterPro" id="IPR050266">
    <property type="entry name" value="AB_hydrolase_sf"/>
</dbReference>
<gene>
    <name evidence="3" type="ORF">T9R20_04535</name>
</gene>
<proteinExistence type="predicted"/>
<protein>
    <submittedName>
        <fullName evidence="3">Alpha/beta fold hydrolase</fullName>
    </submittedName>
</protein>
<evidence type="ECO:0000313" key="3">
    <source>
        <dbReference type="EMBL" id="WQB71241.1"/>
    </source>
</evidence>
<dbReference type="Proteomes" id="UP001324533">
    <property type="component" value="Chromosome"/>
</dbReference>